<dbReference type="EMBL" id="CM026425">
    <property type="protein sequence ID" value="KAG0577030.1"/>
    <property type="molecule type" value="Genomic_DNA"/>
</dbReference>
<feature type="region of interest" description="Disordered" evidence="2">
    <location>
        <begin position="348"/>
        <end position="382"/>
    </location>
</feature>
<name>A0A8T0I0N4_CERPU</name>
<feature type="compositionally biased region" description="Low complexity" evidence="2">
    <location>
        <begin position="935"/>
        <end position="947"/>
    </location>
</feature>
<feature type="region of interest" description="Disordered" evidence="2">
    <location>
        <begin position="533"/>
        <end position="559"/>
    </location>
</feature>
<comment type="caution">
    <text evidence="3">The sequence shown here is derived from an EMBL/GenBank/DDBJ whole genome shotgun (WGS) entry which is preliminary data.</text>
</comment>
<accession>A0A8T0I0N4</accession>
<evidence type="ECO:0000256" key="2">
    <source>
        <dbReference type="SAM" id="MobiDB-lite"/>
    </source>
</evidence>
<feature type="compositionally biased region" description="Acidic residues" evidence="2">
    <location>
        <begin position="204"/>
        <end position="223"/>
    </location>
</feature>
<feature type="region of interest" description="Disordered" evidence="2">
    <location>
        <begin position="585"/>
        <end position="650"/>
    </location>
</feature>
<feature type="compositionally biased region" description="Basic residues" evidence="2">
    <location>
        <begin position="404"/>
        <end position="413"/>
    </location>
</feature>
<organism evidence="3 4">
    <name type="scientific">Ceratodon purpureus</name>
    <name type="common">Fire moss</name>
    <name type="synonym">Dicranum purpureum</name>
    <dbReference type="NCBI Taxonomy" id="3225"/>
    <lineage>
        <taxon>Eukaryota</taxon>
        <taxon>Viridiplantae</taxon>
        <taxon>Streptophyta</taxon>
        <taxon>Embryophyta</taxon>
        <taxon>Bryophyta</taxon>
        <taxon>Bryophytina</taxon>
        <taxon>Bryopsida</taxon>
        <taxon>Dicranidae</taxon>
        <taxon>Pseudoditrichales</taxon>
        <taxon>Ditrichaceae</taxon>
        <taxon>Ceratodon</taxon>
    </lineage>
</organism>
<dbReference type="Proteomes" id="UP000822688">
    <property type="component" value="Chromosome 5"/>
</dbReference>
<feature type="compositionally biased region" description="Polar residues" evidence="2">
    <location>
        <begin position="469"/>
        <end position="495"/>
    </location>
</feature>
<feature type="compositionally biased region" description="Basic and acidic residues" evidence="2">
    <location>
        <begin position="612"/>
        <end position="627"/>
    </location>
</feature>
<protein>
    <submittedName>
        <fullName evidence="3">Uncharacterized protein</fullName>
    </submittedName>
</protein>
<feature type="coiled-coil region" evidence="1">
    <location>
        <begin position="272"/>
        <end position="299"/>
    </location>
</feature>
<gene>
    <name evidence="3" type="ORF">KC19_5G126200</name>
</gene>
<evidence type="ECO:0000313" key="4">
    <source>
        <dbReference type="Proteomes" id="UP000822688"/>
    </source>
</evidence>
<feature type="compositionally biased region" description="Basic and acidic residues" evidence="2">
    <location>
        <begin position="759"/>
        <end position="768"/>
    </location>
</feature>
<feature type="region of interest" description="Disordered" evidence="2">
    <location>
        <begin position="676"/>
        <end position="695"/>
    </location>
</feature>
<evidence type="ECO:0000256" key="1">
    <source>
        <dbReference type="SAM" id="Coils"/>
    </source>
</evidence>
<feature type="compositionally biased region" description="Basic and acidic residues" evidence="2">
    <location>
        <begin position="225"/>
        <end position="254"/>
    </location>
</feature>
<keyword evidence="4" id="KW-1185">Reference proteome</keyword>
<proteinExistence type="predicted"/>
<feature type="region of interest" description="Disordered" evidence="2">
    <location>
        <begin position="759"/>
        <end position="954"/>
    </location>
</feature>
<feature type="compositionally biased region" description="Basic and acidic residues" evidence="2">
    <location>
        <begin position="367"/>
        <end position="376"/>
    </location>
</feature>
<feature type="compositionally biased region" description="Polar residues" evidence="2">
    <location>
        <begin position="547"/>
        <end position="559"/>
    </location>
</feature>
<feature type="region of interest" description="Disordered" evidence="2">
    <location>
        <begin position="202"/>
        <end position="255"/>
    </location>
</feature>
<keyword evidence="1" id="KW-0175">Coiled coil</keyword>
<feature type="region of interest" description="Disordered" evidence="2">
    <location>
        <begin position="396"/>
        <end position="418"/>
    </location>
</feature>
<feature type="region of interest" description="Disordered" evidence="2">
    <location>
        <begin position="978"/>
        <end position="1003"/>
    </location>
</feature>
<reference evidence="3" key="1">
    <citation type="submission" date="2020-06" db="EMBL/GenBank/DDBJ databases">
        <title>WGS assembly of Ceratodon purpureus strain R40.</title>
        <authorList>
            <person name="Carey S.B."/>
            <person name="Jenkins J."/>
            <person name="Shu S."/>
            <person name="Lovell J.T."/>
            <person name="Sreedasyam A."/>
            <person name="Maumus F."/>
            <person name="Tiley G.P."/>
            <person name="Fernandez-Pozo N."/>
            <person name="Barry K."/>
            <person name="Chen C."/>
            <person name="Wang M."/>
            <person name="Lipzen A."/>
            <person name="Daum C."/>
            <person name="Saski C.A."/>
            <person name="Payton A.C."/>
            <person name="Mcbreen J.C."/>
            <person name="Conrad R.E."/>
            <person name="Kollar L.M."/>
            <person name="Olsson S."/>
            <person name="Huttunen S."/>
            <person name="Landis J.B."/>
            <person name="Wickett N.J."/>
            <person name="Johnson M.G."/>
            <person name="Rensing S.A."/>
            <person name="Grimwood J."/>
            <person name="Schmutz J."/>
            <person name="Mcdaniel S.F."/>
        </authorList>
    </citation>
    <scope>NUCLEOTIDE SEQUENCE</scope>
    <source>
        <strain evidence="3">R40</strain>
    </source>
</reference>
<evidence type="ECO:0000313" key="3">
    <source>
        <dbReference type="EMBL" id="KAG0577030.1"/>
    </source>
</evidence>
<sequence length="1032" mass="114319">MFLLGFVNSTFETRRPTGHLELVNLSLEKAYHSLDSRVESRVKELGSHLGNQHLQNGSTMTMSFPNANETHTSTMTLSFPNGNETHTSTKSENGNKGAAVIVKPSIARPRRPSVEDLPADLYMEPLHPLILRSPDGRKMPVYVLEKDIVASQEQDLDQEWSFWNLAQDECQDTSRMTTISEITLGSVFADGGVSTRVQHHPLEMTEEDQDRDSDSDSDSDLDSNSESKSESDRPSRSLDTIAEKSSEEVGRDDSVQTLANADEGFDRILQHLQRIEGSVKDLKARVDDAKLRIEQSEQEVGALPRDSEEPDCVQATKVLPSLSPSLSSPVMERMGSVASPELPYTWNMKLNPNPNPNPPKLPVKSEPVMEERDLRRYSPPLADSDVQDVLSFRLWEQELSSPPKPKRRPRKSSVSRAFEELDLEKALDLVADEYAMSKDLKLPLPNSGLRRYRGRNAWDSAGKDDDSTDAASTENVESTATKKPSSESVESTATGKPSPRNFDALLNLKTLDLRMRRADQADGKVDVKVEVKRSEEAESQLPEDFNPSPSSFTCGLSPTSLFSDDQESFQMSVSIDENMFLKNFKTFSGGRDGSNRKSPRSVLSPEDEEPDEVSRSDSSESREEDPQQRAVNSSTYLYNDDSSDLESPMKAARNVDTTAGFAHRPFPTFTYSIGNEMGETSSSEEDQDDASTTFGDACDADLAELDFFQEAATSNHWEPWLVKDDDGVLDDSDLEFLLSPDFKTIDITKSIVALDKGKTSPVHTREQQTIRGPASEVVNSKMVDQKTKHGSPRRPQKWVPYVTGELHGSAASPVRSPARGGSRHASEVFVASLPRAGGDKTTPKSRPPKRSVNFAADLVKEIPHSPGPSSDKRPAPSAMNPRAKPNLKRHGDNESMMSPGSSKKWEVEEGPSIMTSRSRWRKNREASEVNSPGESLRGSSRSLGSRSGSRRQKVAEAVPCAGKLFSWPQRLSFKVSRGKGQMESDDESFAGDRSFGTSARRDAEQVRRILKGSQKRYSNLSVAEIMKQDFSK</sequence>
<feature type="region of interest" description="Disordered" evidence="2">
    <location>
        <begin position="49"/>
        <end position="72"/>
    </location>
</feature>
<dbReference type="AlphaFoldDB" id="A0A8T0I0N4"/>
<feature type="region of interest" description="Disordered" evidence="2">
    <location>
        <begin position="441"/>
        <end position="502"/>
    </location>
</feature>